<organism evidence="2">
    <name type="scientific">uncultured Thermomicrobiales bacterium</name>
    <dbReference type="NCBI Taxonomy" id="1645740"/>
    <lineage>
        <taxon>Bacteria</taxon>
        <taxon>Pseudomonadati</taxon>
        <taxon>Thermomicrobiota</taxon>
        <taxon>Thermomicrobia</taxon>
        <taxon>Thermomicrobiales</taxon>
        <taxon>environmental samples</taxon>
    </lineage>
</organism>
<feature type="region of interest" description="Disordered" evidence="1">
    <location>
        <begin position="1"/>
        <end position="39"/>
    </location>
</feature>
<reference evidence="2" key="1">
    <citation type="submission" date="2020-02" db="EMBL/GenBank/DDBJ databases">
        <authorList>
            <person name="Meier V. D."/>
        </authorList>
    </citation>
    <scope>NUCLEOTIDE SEQUENCE</scope>
    <source>
        <strain evidence="2">AVDCRST_MAG19</strain>
    </source>
</reference>
<name>A0A6J4VNM9_9BACT</name>
<sequence length="39" mass="3802">GCCRRAAGGPAGGVATGPMRIGARGRDAAPRGPISDRPL</sequence>
<accession>A0A6J4VNM9</accession>
<feature type="non-terminal residue" evidence="2">
    <location>
        <position position="1"/>
    </location>
</feature>
<protein>
    <submittedName>
        <fullName evidence="2">Uncharacterized protein</fullName>
    </submittedName>
</protein>
<dbReference type="AlphaFoldDB" id="A0A6J4VNM9"/>
<evidence type="ECO:0000313" key="2">
    <source>
        <dbReference type="EMBL" id="CAA9583641.1"/>
    </source>
</evidence>
<evidence type="ECO:0000256" key="1">
    <source>
        <dbReference type="SAM" id="MobiDB-lite"/>
    </source>
</evidence>
<feature type="non-terminal residue" evidence="2">
    <location>
        <position position="39"/>
    </location>
</feature>
<proteinExistence type="predicted"/>
<dbReference type="EMBL" id="CADCWL010000242">
    <property type="protein sequence ID" value="CAA9583641.1"/>
    <property type="molecule type" value="Genomic_DNA"/>
</dbReference>
<gene>
    <name evidence="2" type="ORF">AVDCRST_MAG19-4328</name>
</gene>